<dbReference type="RefSeq" id="WP_304417874.1">
    <property type="nucleotide sequence ID" value="NZ_JANAIE010000010.1"/>
</dbReference>
<evidence type="ECO:0000313" key="2">
    <source>
        <dbReference type="Proteomes" id="UP001152599"/>
    </source>
</evidence>
<name>A0A9X4MZI8_9FLAO</name>
<comment type="caution">
    <text evidence="1">The sequence shown here is derived from an EMBL/GenBank/DDBJ whole genome shotgun (WGS) entry which is preliminary data.</text>
</comment>
<dbReference type="Proteomes" id="UP001152599">
    <property type="component" value="Unassembled WGS sequence"/>
</dbReference>
<protein>
    <submittedName>
        <fullName evidence="1">Uncharacterized protein</fullName>
    </submittedName>
</protein>
<dbReference type="AlphaFoldDB" id="A0A9X4MZI8"/>
<sequence length="173" mass="19432">MKKLENYSEEEWNIVSTLPHLVGMSMSGIAASGIVGTTKEMIANSKAWKNAKEKYADNHLIQAMMPSLESFGESMSEAKLSSNKIMDKIKSSEVKDAEEMADMVMHDADRAMDILEEKESRETVEEFKLWLLEIAEDVAKAGVEGDFFGFGGTEYSEKEKQLFDDLNDSLNKE</sequence>
<evidence type="ECO:0000313" key="1">
    <source>
        <dbReference type="EMBL" id="MDG4945827.1"/>
    </source>
</evidence>
<proteinExistence type="predicted"/>
<gene>
    <name evidence="1" type="ORF">NMK71_05325</name>
</gene>
<reference evidence="1" key="1">
    <citation type="submission" date="2022-07" db="EMBL/GenBank/DDBJ databases">
        <title>Description and genome-wide analysis of Profundicola chukchiensis gen. nov., sp. nov., marine bacteria isolated from bottom sediments of the Chukchi Sea.</title>
        <authorList>
            <person name="Romanenko L."/>
            <person name="Otstavnykh N."/>
            <person name="Kurilenko V."/>
            <person name="Eremeev V."/>
            <person name="Velansky P."/>
            <person name="Mikhailov V."/>
            <person name="Isaeva M."/>
        </authorList>
    </citation>
    <scope>NUCLEOTIDE SEQUENCE</scope>
    <source>
        <strain evidence="1">KMM 9713</strain>
    </source>
</reference>
<accession>A0A9X4MZI8</accession>
<keyword evidence="2" id="KW-1185">Reference proteome</keyword>
<organism evidence="1 2">
    <name type="scientific">Profundicola chukchiensis</name>
    <dbReference type="NCBI Taxonomy" id="2961959"/>
    <lineage>
        <taxon>Bacteria</taxon>
        <taxon>Pseudomonadati</taxon>
        <taxon>Bacteroidota</taxon>
        <taxon>Flavobacteriia</taxon>
        <taxon>Flavobacteriales</taxon>
        <taxon>Weeksellaceae</taxon>
        <taxon>Profundicola</taxon>
    </lineage>
</organism>
<dbReference type="EMBL" id="JANCMU010000002">
    <property type="protein sequence ID" value="MDG4945827.1"/>
    <property type="molecule type" value="Genomic_DNA"/>
</dbReference>